<protein>
    <recommendedName>
        <fullName evidence="2">Replication-associated protein</fullName>
    </recommendedName>
</protein>
<evidence type="ECO:0000256" key="11">
    <source>
        <dbReference type="ARBA" id="ARBA00022801"/>
    </source>
</evidence>
<evidence type="ECO:0000256" key="6">
    <source>
        <dbReference type="ARBA" id="ARBA00022705"/>
    </source>
</evidence>
<evidence type="ECO:0000256" key="13">
    <source>
        <dbReference type="ARBA" id="ARBA00023125"/>
    </source>
</evidence>
<dbReference type="Gene3D" id="3.40.1310.20">
    <property type="match status" value="1"/>
</dbReference>
<dbReference type="SUPFAM" id="SSF52540">
    <property type="entry name" value="P-loop containing nucleoside triphosphate hydrolases"/>
    <property type="match status" value="1"/>
</dbReference>
<feature type="domain" description="CRESS-DNA virus Rep endonuclease" evidence="14">
    <location>
        <begin position="13"/>
        <end position="133"/>
    </location>
</feature>
<keyword evidence="4" id="KW-0808">Transferase</keyword>
<evidence type="ECO:0000259" key="14">
    <source>
        <dbReference type="PROSITE" id="PS52020"/>
    </source>
</evidence>
<reference evidence="15" key="1">
    <citation type="submission" date="2020-10" db="EMBL/GenBank/DDBJ databases">
        <title>CRESS DNA virus dark matter in the feces of wild birds.</title>
        <authorList>
            <person name="Yang S."/>
            <person name="Zhang W."/>
        </authorList>
    </citation>
    <scope>NUCLEOTIDE SEQUENCE</scope>
    <source>
        <strain evidence="15">Bfb13cra14</strain>
    </source>
</reference>
<dbReference type="GO" id="GO:0006260">
    <property type="term" value="P:DNA replication"/>
    <property type="evidence" value="ECO:0007669"/>
    <property type="project" value="UniProtKB-KW"/>
</dbReference>
<evidence type="ECO:0000256" key="12">
    <source>
        <dbReference type="ARBA" id="ARBA00023124"/>
    </source>
</evidence>
<sequence>MAEERGATVSAKRDRNRNWVFTIFPRLCEPPREGGEGGDETGSDLPWDPNCIEWLESKPAVKYIVAGLECCPETGRIHWQGYIELVNAVTFTGVKKALCCDSAHIEPRRGSKMQAIAYCKKQDTAVGDQDGEGDGADTEKIIFEWGDSAIHGADEAFDKAINADSLQGALDIIRTERPRDYVLYNAQITSALTREMARRTRVPRVPKVYGLDYRLDQVRQRGLYIWGPSGTGKTSWALDHFQYPLLVRHIDDLKKLDHLTDGIVFDDMTFSHWPYTSVIHLLDYENASSINVKHGTVTIPINMPRMITCNLPFDECMPNMPNKDCMEAVRRRIRVLHVYTRLY</sequence>
<evidence type="ECO:0000256" key="1">
    <source>
        <dbReference type="ARBA" id="ARBA00004147"/>
    </source>
</evidence>
<evidence type="ECO:0000256" key="2">
    <source>
        <dbReference type="ARBA" id="ARBA00014531"/>
    </source>
</evidence>
<keyword evidence="3" id="KW-1048">Host nucleus</keyword>
<evidence type="ECO:0000256" key="3">
    <source>
        <dbReference type="ARBA" id="ARBA00022562"/>
    </source>
</evidence>
<evidence type="ECO:0000256" key="5">
    <source>
        <dbReference type="ARBA" id="ARBA00022695"/>
    </source>
</evidence>
<keyword evidence="7" id="KW-0540">Nuclease</keyword>
<keyword evidence="5" id="KW-0548">Nucleotidyltransferase</keyword>
<keyword evidence="12" id="KW-0190">Covalent protein-DNA linkage</keyword>
<dbReference type="GO" id="GO:0042025">
    <property type="term" value="C:host cell nucleus"/>
    <property type="evidence" value="ECO:0007669"/>
    <property type="project" value="UniProtKB-SubCell"/>
</dbReference>
<evidence type="ECO:0000256" key="8">
    <source>
        <dbReference type="ARBA" id="ARBA00022723"/>
    </source>
</evidence>
<dbReference type="GO" id="GO:0000166">
    <property type="term" value="F:nucleotide binding"/>
    <property type="evidence" value="ECO:0007669"/>
    <property type="project" value="UniProtKB-KW"/>
</dbReference>
<accession>A0A8A4XBK2</accession>
<keyword evidence="9" id="KW-0547">Nucleotide-binding</keyword>
<keyword evidence="13" id="KW-0238">DNA-binding</keyword>
<dbReference type="GO" id="GO:0003677">
    <property type="term" value="F:DNA binding"/>
    <property type="evidence" value="ECO:0007669"/>
    <property type="project" value="UniProtKB-KW"/>
</dbReference>
<dbReference type="GO" id="GO:0004519">
    <property type="term" value="F:endonuclease activity"/>
    <property type="evidence" value="ECO:0007669"/>
    <property type="project" value="UniProtKB-KW"/>
</dbReference>
<dbReference type="PROSITE" id="PS52020">
    <property type="entry name" value="CRESS_DNA_REP"/>
    <property type="match status" value="1"/>
</dbReference>
<name>A0A8A4XBK2_9VIRU</name>
<keyword evidence="8" id="KW-0479">Metal-binding</keyword>
<dbReference type="InterPro" id="IPR049912">
    <property type="entry name" value="CRESS_DNA_REP"/>
</dbReference>
<keyword evidence="6" id="KW-0235">DNA replication</keyword>
<keyword evidence="10" id="KW-0255">Endonuclease</keyword>
<dbReference type="Pfam" id="PF02407">
    <property type="entry name" value="Viral_Rep"/>
    <property type="match status" value="1"/>
</dbReference>
<evidence type="ECO:0000313" key="15">
    <source>
        <dbReference type="EMBL" id="QTE03603.1"/>
    </source>
</evidence>
<organism evidence="15">
    <name type="scientific">Emberiza spodocephala Genomoviridae sp</name>
    <dbReference type="NCBI Taxonomy" id="2814950"/>
    <lineage>
        <taxon>Viruses</taxon>
        <taxon>Monodnaviria</taxon>
        <taxon>Shotokuvirae</taxon>
        <taxon>Cressdnaviricota</taxon>
        <taxon>Repensiviricetes</taxon>
        <taxon>Geplafuvirales</taxon>
        <taxon>Genomoviridae</taxon>
    </lineage>
</organism>
<evidence type="ECO:0000256" key="7">
    <source>
        <dbReference type="ARBA" id="ARBA00022722"/>
    </source>
</evidence>
<dbReference type="InterPro" id="IPR027417">
    <property type="entry name" value="P-loop_NTPase"/>
</dbReference>
<evidence type="ECO:0000256" key="9">
    <source>
        <dbReference type="ARBA" id="ARBA00022741"/>
    </source>
</evidence>
<proteinExistence type="predicted"/>
<dbReference type="GO" id="GO:0016779">
    <property type="term" value="F:nucleotidyltransferase activity"/>
    <property type="evidence" value="ECO:0007669"/>
    <property type="project" value="UniProtKB-KW"/>
</dbReference>
<dbReference type="EMBL" id="MW182916">
    <property type="protein sequence ID" value="QTE03603.1"/>
    <property type="molecule type" value="Genomic_DNA"/>
</dbReference>
<dbReference type="GO" id="GO:0046872">
    <property type="term" value="F:metal ion binding"/>
    <property type="evidence" value="ECO:0007669"/>
    <property type="project" value="UniProtKB-KW"/>
</dbReference>
<keyword evidence="11" id="KW-0378">Hydrolase</keyword>
<comment type="subcellular location">
    <subcellularLocation>
        <location evidence="1">Host nucleus</location>
    </subcellularLocation>
</comment>
<evidence type="ECO:0000256" key="10">
    <source>
        <dbReference type="ARBA" id="ARBA00022759"/>
    </source>
</evidence>
<dbReference type="GO" id="GO:0016787">
    <property type="term" value="F:hydrolase activity"/>
    <property type="evidence" value="ECO:0007669"/>
    <property type="project" value="UniProtKB-KW"/>
</dbReference>
<evidence type="ECO:0000256" key="4">
    <source>
        <dbReference type="ARBA" id="ARBA00022679"/>
    </source>
</evidence>